<dbReference type="Gene3D" id="3.40.630.30">
    <property type="match status" value="1"/>
</dbReference>
<gene>
    <name evidence="4" type="ORF">HDA43_002528</name>
</gene>
<dbReference type="AlphaFoldDB" id="A0A852UVX4"/>
<keyword evidence="5" id="KW-1185">Reference proteome</keyword>
<keyword evidence="4" id="KW-0689">Ribosomal protein</keyword>
<dbReference type="InterPro" id="IPR056935">
    <property type="entry name" value="Rv0428c-like_C"/>
</dbReference>
<evidence type="ECO:0000313" key="5">
    <source>
        <dbReference type="Proteomes" id="UP000576393"/>
    </source>
</evidence>
<dbReference type="RefSeq" id="WP_218911702.1">
    <property type="nucleotide sequence ID" value="NZ_JACCCO010000001.1"/>
</dbReference>
<evidence type="ECO:0000256" key="2">
    <source>
        <dbReference type="ARBA" id="ARBA00023315"/>
    </source>
</evidence>
<dbReference type="PANTHER" id="PTHR43420">
    <property type="entry name" value="ACETYLTRANSFERASE"/>
    <property type="match status" value="1"/>
</dbReference>
<keyword evidence="1" id="KW-0808">Transferase</keyword>
<sequence length="303" mass="31933">MHDATDMETPPRQGSVPVGSAWRIERCAALAWPAAVTEEREGWLLRHSPGVTRRRSNSALPPPAPVRSIEPVERFYRDRGVPVRVQISPAEHHRELDARLAGLGYRVESGVAVLTARTGDVVAATAPADTAPAVTAAEATREAVTPAGTVAAMAREVVTRADAAPAGAAGSVPVEVAGDPGGWLAVFADLDGHSDSETVGREVISRIAGPAAFLSVSQEGRAAAMGMVVADSGWAGVFCMATRPDLRRRGLAAAVLGAGARWAAGRGADRLYLQVEKDNLAARALYERVGFTYSHGYHFRTFP</sequence>
<dbReference type="GO" id="GO:0016747">
    <property type="term" value="F:acyltransferase activity, transferring groups other than amino-acyl groups"/>
    <property type="evidence" value="ECO:0007669"/>
    <property type="project" value="InterPro"/>
</dbReference>
<dbReference type="SUPFAM" id="SSF55729">
    <property type="entry name" value="Acyl-CoA N-acyltransferases (Nat)"/>
    <property type="match status" value="1"/>
</dbReference>
<feature type="domain" description="N-acetyltransferase" evidence="3">
    <location>
        <begin position="170"/>
        <end position="303"/>
    </location>
</feature>
<dbReference type="PROSITE" id="PS51186">
    <property type="entry name" value="GNAT"/>
    <property type="match status" value="1"/>
</dbReference>
<name>A0A852UVX4_9ACTN</name>
<dbReference type="Pfam" id="PF24553">
    <property type="entry name" value="Rv0428c_C"/>
    <property type="match status" value="1"/>
</dbReference>
<dbReference type="InterPro" id="IPR016181">
    <property type="entry name" value="Acyl_CoA_acyltransferase"/>
</dbReference>
<protein>
    <submittedName>
        <fullName evidence="4">Ribosomal protein S18 acetylase RimI-like enzyme</fullName>
    </submittedName>
</protein>
<reference evidence="4 5" key="1">
    <citation type="submission" date="2020-07" db="EMBL/GenBank/DDBJ databases">
        <title>Sequencing the genomes of 1000 actinobacteria strains.</title>
        <authorList>
            <person name="Klenk H.-P."/>
        </authorList>
    </citation>
    <scope>NUCLEOTIDE SEQUENCE [LARGE SCALE GENOMIC DNA]</scope>
    <source>
        <strain evidence="4 5">DSM 45763</strain>
    </source>
</reference>
<dbReference type="Proteomes" id="UP000576393">
    <property type="component" value="Unassembled WGS sequence"/>
</dbReference>
<dbReference type="InterPro" id="IPR050680">
    <property type="entry name" value="YpeA/RimI_acetyltransf"/>
</dbReference>
<dbReference type="GO" id="GO:0005840">
    <property type="term" value="C:ribosome"/>
    <property type="evidence" value="ECO:0007669"/>
    <property type="project" value="UniProtKB-KW"/>
</dbReference>
<keyword evidence="2" id="KW-0012">Acyltransferase</keyword>
<proteinExistence type="predicted"/>
<dbReference type="Pfam" id="PF00583">
    <property type="entry name" value="Acetyltransf_1"/>
    <property type="match status" value="1"/>
</dbReference>
<evidence type="ECO:0000313" key="4">
    <source>
        <dbReference type="EMBL" id="NYF40369.1"/>
    </source>
</evidence>
<dbReference type="EMBL" id="JACCCO010000001">
    <property type="protein sequence ID" value="NYF40369.1"/>
    <property type="molecule type" value="Genomic_DNA"/>
</dbReference>
<organism evidence="4 5">
    <name type="scientific">Streptosporangium sandarakinum</name>
    <dbReference type="NCBI Taxonomy" id="1260955"/>
    <lineage>
        <taxon>Bacteria</taxon>
        <taxon>Bacillati</taxon>
        <taxon>Actinomycetota</taxon>
        <taxon>Actinomycetes</taxon>
        <taxon>Streptosporangiales</taxon>
        <taxon>Streptosporangiaceae</taxon>
        <taxon>Streptosporangium</taxon>
    </lineage>
</organism>
<evidence type="ECO:0000256" key="1">
    <source>
        <dbReference type="ARBA" id="ARBA00022679"/>
    </source>
</evidence>
<dbReference type="InterPro" id="IPR000182">
    <property type="entry name" value="GNAT_dom"/>
</dbReference>
<keyword evidence="4" id="KW-0687">Ribonucleoprotein</keyword>
<accession>A0A852UVX4</accession>
<evidence type="ECO:0000259" key="3">
    <source>
        <dbReference type="PROSITE" id="PS51186"/>
    </source>
</evidence>
<comment type="caution">
    <text evidence="4">The sequence shown here is derived from an EMBL/GenBank/DDBJ whole genome shotgun (WGS) entry which is preliminary data.</text>
</comment>